<evidence type="ECO:0000313" key="1">
    <source>
        <dbReference type="EMBL" id="DAE31970.1"/>
    </source>
</evidence>
<dbReference type="EMBL" id="BK059114">
    <property type="protein sequence ID" value="DAE31970.1"/>
    <property type="molecule type" value="Genomic_DNA"/>
</dbReference>
<evidence type="ECO:0008006" key="2">
    <source>
        <dbReference type="Google" id="ProtNLM"/>
    </source>
</evidence>
<protein>
    <recommendedName>
        <fullName evidence="2">Replication protein</fullName>
    </recommendedName>
</protein>
<proteinExistence type="predicted"/>
<sequence>MAERRMFTKKVTDDDNFMALSSSAQALYLHLSMSADDDGFCNQVSVSMFKAHASVADLQQLLEKRYIYQFDNGVIVIKHWRMANALRKDRYTPTNFKEELAKLKIKSNGAYTFSDDGCRVVANGLPDGCQMVATCLPQDSIGKVSIDKNSIVKDSKDKDIKEKDIDKSISKKKTVYYPDDAMLESAFQEYLTMRKKIKKPICTEMALHRAMNTIERLSKGDNDLAVKILNQSVDHCWQGLFVLKDNEPHSANKGTIDWDNV</sequence>
<reference evidence="1" key="1">
    <citation type="journal article" date="2021" name="Proc. Natl. Acad. Sci. U.S.A.">
        <title>A Catalog of Tens of Thousands of Viruses from Human Metagenomes Reveals Hidden Associations with Chronic Diseases.</title>
        <authorList>
            <person name="Tisza M.J."/>
            <person name="Buck C.B."/>
        </authorList>
    </citation>
    <scope>NUCLEOTIDE SEQUENCE</scope>
    <source>
        <strain evidence="1">CtReX5</strain>
    </source>
</reference>
<organism evidence="1">
    <name type="scientific">virus sp. ctReX5</name>
    <dbReference type="NCBI Taxonomy" id="2825818"/>
    <lineage>
        <taxon>Viruses</taxon>
    </lineage>
</organism>
<name>A0A8S5RLH6_9VIRU</name>
<accession>A0A8S5RLH6</accession>